<sequence length="132" mass="13593">MALALFSAAMWFAWLGWDHEYYLVDGYPQGPYRAWQVIGCGASIAVAAVAAYLLSRRVVAIFTLAPAAVLGFAVAWGQDAATTDESGLWVVGLGMILVGGTGALLALLAITAAITAAVAATRSNVGLVNPGH</sequence>
<proteinExistence type="predicted"/>
<comment type="caution">
    <text evidence="2">The sequence shown here is derived from an EMBL/GenBank/DDBJ whole genome shotgun (WGS) entry which is preliminary data.</text>
</comment>
<dbReference type="Proteomes" id="UP000276542">
    <property type="component" value="Unassembled WGS sequence"/>
</dbReference>
<dbReference type="AlphaFoldDB" id="A0A3A5HA14"/>
<protein>
    <submittedName>
        <fullName evidence="2">Uncharacterized protein</fullName>
    </submittedName>
</protein>
<keyword evidence="1" id="KW-1133">Transmembrane helix</keyword>
<feature type="transmembrane region" description="Helical" evidence="1">
    <location>
        <begin position="88"/>
        <end position="114"/>
    </location>
</feature>
<evidence type="ECO:0000313" key="3">
    <source>
        <dbReference type="Proteomes" id="UP000276542"/>
    </source>
</evidence>
<evidence type="ECO:0000256" key="1">
    <source>
        <dbReference type="SAM" id="Phobius"/>
    </source>
</evidence>
<dbReference type="EMBL" id="QYRP01000002">
    <property type="protein sequence ID" value="RJS47463.1"/>
    <property type="molecule type" value="Genomic_DNA"/>
</dbReference>
<organism evidence="2 3">
    <name type="scientific">Nocardioides cavernaquae</name>
    <dbReference type="NCBI Taxonomy" id="2321396"/>
    <lineage>
        <taxon>Bacteria</taxon>
        <taxon>Bacillati</taxon>
        <taxon>Actinomycetota</taxon>
        <taxon>Actinomycetes</taxon>
        <taxon>Propionibacteriales</taxon>
        <taxon>Nocardioidaceae</taxon>
        <taxon>Nocardioides</taxon>
    </lineage>
</organism>
<keyword evidence="3" id="KW-1185">Reference proteome</keyword>
<reference evidence="3" key="1">
    <citation type="submission" date="2018-09" db="EMBL/GenBank/DDBJ databases">
        <authorList>
            <person name="Zhu H."/>
        </authorList>
    </citation>
    <scope>NUCLEOTIDE SEQUENCE [LARGE SCALE GENOMIC DNA]</scope>
    <source>
        <strain evidence="3">K1W22B-1</strain>
    </source>
</reference>
<accession>A0A3A5HA14</accession>
<dbReference type="RefSeq" id="WP_120061428.1">
    <property type="nucleotide sequence ID" value="NZ_QYRP01000002.1"/>
</dbReference>
<name>A0A3A5HA14_9ACTN</name>
<evidence type="ECO:0000313" key="2">
    <source>
        <dbReference type="EMBL" id="RJS47463.1"/>
    </source>
</evidence>
<gene>
    <name evidence="2" type="ORF">D4739_15420</name>
</gene>
<feature type="transmembrane region" description="Helical" evidence="1">
    <location>
        <begin position="34"/>
        <end position="53"/>
    </location>
</feature>
<keyword evidence="1" id="KW-0472">Membrane</keyword>
<dbReference type="OrthoDB" id="3789719at2"/>
<feature type="transmembrane region" description="Helical" evidence="1">
    <location>
        <begin position="58"/>
        <end position="76"/>
    </location>
</feature>
<keyword evidence="1" id="KW-0812">Transmembrane</keyword>